<dbReference type="AlphaFoldDB" id="A0A4D4MG29"/>
<dbReference type="EMBL" id="BJHX01000005">
    <property type="protein sequence ID" value="GDY70479.1"/>
    <property type="molecule type" value="Genomic_DNA"/>
</dbReference>
<gene>
    <name evidence="2" type="ORF">SAV14893_098720</name>
</gene>
<evidence type="ECO:0000313" key="3">
    <source>
        <dbReference type="Proteomes" id="UP000302139"/>
    </source>
</evidence>
<feature type="compositionally biased region" description="Basic and acidic residues" evidence="1">
    <location>
        <begin position="155"/>
        <end position="171"/>
    </location>
</feature>
<dbReference type="Proteomes" id="UP000302139">
    <property type="component" value="Unassembled WGS sequence"/>
</dbReference>
<feature type="region of interest" description="Disordered" evidence="1">
    <location>
        <begin position="135"/>
        <end position="197"/>
    </location>
</feature>
<feature type="region of interest" description="Disordered" evidence="1">
    <location>
        <begin position="60"/>
        <end position="117"/>
    </location>
</feature>
<feature type="compositionally biased region" description="Basic residues" evidence="1">
    <location>
        <begin position="88"/>
        <end position="99"/>
    </location>
</feature>
<evidence type="ECO:0000313" key="2">
    <source>
        <dbReference type="EMBL" id="GDY70479.1"/>
    </source>
</evidence>
<proteinExistence type="predicted"/>
<reference evidence="2 3" key="1">
    <citation type="submission" date="2019-04" db="EMBL/GenBank/DDBJ databases">
        <title>Draft genome sequences of Streptomyces avermitilis NBRC 14893.</title>
        <authorList>
            <person name="Komaki H."/>
            <person name="Tamura T."/>
            <person name="Hosoyama A."/>
        </authorList>
    </citation>
    <scope>NUCLEOTIDE SEQUENCE [LARGE SCALE GENOMIC DNA]</scope>
    <source>
        <strain evidence="2 3">NBRC 14893</strain>
    </source>
</reference>
<accession>A0A4D4MG29</accession>
<protein>
    <submittedName>
        <fullName evidence="2">Uncharacterized protein</fullName>
    </submittedName>
</protein>
<evidence type="ECO:0000256" key="1">
    <source>
        <dbReference type="SAM" id="MobiDB-lite"/>
    </source>
</evidence>
<name>A0A4D4MG29_STRAX</name>
<comment type="caution">
    <text evidence="2">The sequence shown here is derived from an EMBL/GenBank/DDBJ whole genome shotgun (WGS) entry which is preliminary data.</text>
</comment>
<organism evidence="2 3">
    <name type="scientific">Streptomyces avermitilis</name>
    <dbReference type="NCBI Taxonomy" id="33903"/>
    <lineage>
        <taxon>Bacteria</taxon>
        <taxon>Bacillati</taxon>
        <taxon>Actinomycetota</taxon>
        <taxon>Actinomycetes</taxon>
        <taxon>Kitasatosporales</taxon>
        <taxon>Streptomycetaceae</taxon>
        <taxon>Streptomyces</taxon>
    </lineage>
</organism>
<sequence length="197" mass="21399">MDRPLLERYLAHVMSQPGGHGMKKTRIGALNLFFQNIRQYGREDTLSGTAAFYVGDVPPVPEQVDRQRKSRTGSTASNGVLHPWPKDCRRRRPCSRKSSSKADNAASPYARAGAPTLPPALSVRHHWQERSGCPTSLAIGPCSASEDTPKGVTLTERERDTARHAPPEKCHAASNMPLYVRSPGSVSPSRAGFEGGA</sequence>